<feature type="transmembrane region" description="Helical" evidence="6">
    <location>
        <begin position="407"/>
        <end position="425"/>
    </location>
</feature>
<feature type="transmembrane region" description="Helical" evidence="6">
    <location>
        <begin position="302"/>
        <end position="322"/>
    </location>
</feature>
<keyword evidence="2" id="KW-1003">Cell membrane</keyword>
<dbReference type="STRING" id="764291.STRUR_1734"/>
<feature type="transmembrane region" description="Helical" evidence="6">
    <location>
        <begin position="470"/>
        <end position="493"/>
    </location>
</feature>
<feature type="transmembrane region" description="Helical" evidence="6">
    <location>
        <begin position="252"/>
        <end position="273"/>
    </location>
</feature>
<dbReference type="InterPro" id="IPR050833">
    <property type="entry name" value="Poly_Biosynth_Transport"/>
</dbReference>
<evidence type="ECO:0000313" key="7">
    <source>
        <dbReference type="EMBL" id="EHJ57530.1"/>
    </source>
</evidence>
<gene>
    <name evidence="7" type="ORF">STRUR_1734</name>
</gene>
<dbReference type="InterPro" id="IPR002797">
    <property type="entry name" value="Polysacc_synth"/>
</dbReference>
<evidence type="ECO:0000256" key="3">
    <source>
        <dbReference type="ARBA" id="ARBA00022692"/>
    </source>
</evidence>
<comment type="caution">
    <text evidence="7">The sequence shown here is derived from an EMBL/GenBank/DDBJ whole genome shotgun (WGS) entry which is preliminary data.</text>
</comment>
<dbReference type="Proteomes" id="UP000005388">
    <property type="component" value="Unassembled WGS sequence"/>
</dbReference>
<evidence type="ECO:0000256" key="5">
    <source>
        <dbReference type="ARBA" id="ARBA00023136"/>
    </source>
</evidence>
<name>G5KCJ5_9STRE</name>
<sequence>MPETKSKMSQQEQMVKGTAWSTAGNFVSRLLGALYIIPWYAWMGQHATEANALFNMGYNIYAYFLLISTTGLNVAIAKQVAKYNSMGQEERSYQLIRSTLKLMLVLGLVFAAIMFFGSPIFAGLSGGGSDLVPIMHSLSLAVLVFPAMSVIRGVFQGYNDLQPFALSQIAEQIVRVIWMLLTAFMIMKLGSGNYITAVTQSTFAAFIGMIASLIVLFYYLQKNNLLANILKKSDQNLNLDVKGLLLETLKESIPFIIIGSAIQAFQIIDQWTFVNTMSLFTNFSRRELWVMFGYFSANPSKITMILIAVAGSIGGVGIALLTENFVKKDMKAAAKLIIHNIEMLLVFLLPAVTGAVILAKPLYAVFYGIAEPLAVRLFIVVLIEALILGFYTLLAPMLQALFENRKAMLYFAYGLIVKIILQIPFIYLFHAYGPLLSTAIAMGVPIYLMYKRLHQVTHFNRVPIRRTSLLILILTAIMALVVTLGYFLLGLILPVTNRYISVFYLVILGSLGIGIYGYLALLTRLLDKFIGQKAAQLRLRFKVR</sequence>
<dbReference type="RefSeq" id="WP_006740234.1">
    <property type="nucleotide sequence ID" value="NZ_AEUZ02000001.1"/>
</dbReference>
<dbReference type="InterPro" id="IPR024923">
    <property type="entry name" value="PG_synth_SpoVB"/>
</dbReference>
<organism evidence="7 8">
    <name type="scientific">Streptococcus urinalis 2285-97</name>
    <dbReference type="NCBI Taxonomy" id="764291"/>
    <lineage>
        <taxon>Bacteria</taxon>
        <taxon>Bacillati</taxon>
        <taxon>Bacillota</taxon>
        <taxon>Bacilli</taxon>
        <taxon>Lactobacillales</taxon>
        <taxon>Streptococcaceae</taxon>
        <taxon>Streptococcus</taxon>
    </lineage>
</organism>
<feature type="transmembrane region" description="Helical" evidence="6">
    <location>
        <begin position="102"/>
        <end position="122"/>
    </location>
</feature>
<reference evidence="7 8" key="1">
    <citation type="journal article" date="2014" name="Int. J. Syst. Evol. Microbiol.">
        <title>Phylogenomics and the dynamic genome evolution of the genus Streptococcus.</title>
        <authorList>
            <consortium name="The Broad Institute Genome Sequencing Platform"/>
            <person name="Richards V.P."/>
            <person name="Palmer S.R."/>
            <person name="Pavinski Bitar P.D."/>
            <person name="Qin X."/>
            <person name="Weinstock G.M."/>
            <person name="Highlander S.K."/>
            <person name="Town C.D."/>
            <person name="Burne R.A."/>
            <person name="Stanhope M.J."/>
        </authorList>
    </citation>
    <scope>NUCLEOTIDE SEQUENCE [LARGE SCALE GENOMIC DNA]</scope>
    <source>
        <strain evidence="7 8">2285-97</strain>
    </source>
</reference>
<feature type="transmembrane region" description="Helical" evidence="6">
    <location>
        <begin position="201"/>
        <end position="220"/>
    </location>
</feature>
<dbReference type="eggNOG" id="COG2244">
    <property type="taxonomic scope" value="Bacteria"/>
</dbReference>
<feature type="transmembrane region" description="Helical" evidence="6">
    <location>
        <begin position="499"/>
        <end position="521"/>
    </location>
</feature>
<evidence type="ECO:0000256" key="6">
    <source>
        <dbReference type="SAM" id="Phobius"/>
    </source>
</evidence>
<keyword evidence="4 6" id="KW-1133">Transmembrane helix</keyword>
<dbReference type="PANTHER" id="PTHR30250:SF21">
    <property type="entry name" value="LIPID II FLIPPASE MURJ"/>
    <property type="match status" value="1"/>
</dbReference>
<dbReference type="CDD" id="cd13124">
    <property type="entry name" value="MATE_SpoVB_like"/>
    <property type="match status" value="1"/>
</dbReference>
<protein>
    <submittedName>
        <fullName evidence="7">Polysaccharide biosynthesis protein</fullName>
    </submittedName>
</protein>
<feature type="transmembrane region" description="Helical" evidence="6">
    <location>
        <begin position="20"/>
        <end position="40"/>
    </location>
</feature>
<dbReference type="Pfam" id="PF01943">
    <property type="entry name" value="Polysacc_synt"/>
    <property type="match status" value="1"/>
</dbReference>
<feature type="transmembrane region" description="Helical" evidence="6">
    <location>
        <begin position="343"/>
        <end position="367"/>
    </location>
</feature>
<evidence type="ECO:0000256" key="2">
    <source>
        <dbReference type="ARBA" id="ARBA00022475"/>
    </source>
</evidence>
<dbReference type="GO" id="GO:0005886">
    <property type="term" value="C:plasma membrane"/>
    <property type="evidence" value="ECO:0007669"/>
    <property type="project" value="UniProtKB-SubCell"/>
</dbReference>
<feature type="transmembrane region" description="Helical" evidence="6">
    <location>
        <begin position="60"/>
        <end position="81"/>
    </location>
</feature>
<keyword evidence="8" id="KW-1185">Reference proteome</keyword>
<feature type="transmembrane region" description="Helical" evidence="6">
    <location>
        <begin position="373"/>
        <end position="395"/>
    </location>
</feature>
<feature type="transmembrane region" description="Helical" evidence="6">
    <location>
        <begin position="431"/>
        <end position="450"/>
    </location>
</feature>
<proteinExistence type="predicted"/>
<dbReference type="EMBL" id="AEUZ02000001">
    <property type="protein sequence ID" value="EHJ57530.1"/>
    <property type="molecule type" value="Genomic_DNA"/>
</dbReference>
<feature type="transmembrane region" description="Helical" evidence="6">
    <location>
        <begin position="176"/>
        <end position="195"/>
    </location>
</feature>
<keyword evidence="5 6" id="KW-0472">Membrane</keyword>
<accession>G5KCJ5</accession>
<feature type="transmembrane region" description="Helical" evidence="6">
    <location>
        <begin position="134"/>
        <end position="155"/>
    </location>
</feature>
<evidence type="ECO:0000313" key="8">
    <source>
        <dbReference type="Proteomes" id="UP000005388"/>
    </source>
</evidence>
<keyword evidence="3 6" id="KW-0812">Transmembrane</keyword>
<dbReference type="PANTHER" id="PTHR30250">
    <property type="entry name" value="PST FAMILY PREDICTED COLANIC ACID TRANSPORTER"/>
    <property type="match status" value="1"/>
</dbReference>
<evidence type="ECO:0000256" key="4">
    <source>
        <dbReference type="ARBA" id="ARBA00022989"/>
    </source>
</evidence>
<dbReference type="AlphaFoldDB" id="G5KCJ5"/>
<comment type="subcellular location">
    <subcellularLocation>
        <location evidence="1">Cell membrane</location>
        <topology evidence="1">Multi-pass membrane protein</topology>
    </subcellularLocation>
</comment>
<evidence type="ECO:0000256" key="1">
    <source>
        <dbReference type="ARBA" id="ARBA00004651"/>
    </source>
</evidence>